<dbReference type="AlphaFoldDB" id="A0A5B7STK3"/>
<dbReference type="OrthoDB" id="1422867at2"/>
<gene>
    <name evidence="4" type="primary">traM</name>
    <name evidence="4" type="ORF">FGM00_11330</name>
</gene>
<dbReference type="Pfam" id="PF12508">
    <property type="entry name" value="Transposon_TraM"/>
    <property type="match status" value="1"/>
</dbReference>
<organism evidence="4 5">
    <name type="scientific">Aggregatimonas sangjinii</name>
    <dbReference type="NCBI Taxonomy" id="2583587"/>
    <lineage>
        <taxon>Bacteria</taxon>
        <taxon>Pseudomonadati</taxon>
        <taxon>Bacteroidota</taxon>
        <taxon>Flavobacteriia</taxon>
        <taxon>Flavobacteriales</taxon>
        <taxon>Flavobacteriaceae</taxon>
        <taxon>Aggregatimonas</taxon>
    </lineage>
</organism>
<keyword evidence="2" id="KW-0812">Transmembrane</keyword>
<evidence type="ECO:0000256" key="1">
    <source>
        <dbReference type="SAM" id="MobiDB-lite"/>
    </source>
</evidence>
<dbReference type="InterPro" id="IPR055407">
    <property type="entry name" value="TraM_C"/>
</dbReference>
<dbReference type="KEGG" id="asag:FGM00_11330"/>
<feature type="region of interest" description="Disordered" evidence="1">
    <location>
        <begin position="137"/>
        <end position="170"/>
    </location>
</feature>
<keyword evidence="2" id="KW-0472">Membrane</keyword>
<dbReference type="RefSeq" id="WP_138853014.1">
    <property type="nucleotide sequence ID" value="NZ_CP040710.1"/>
</dbReference>
<sequence>MDKKKKTIVIAVFVVFMSLIVFLMTSIFYTESEEVDGEFSVTTPEVDETKFDSISKLKGYNDESMKIRDSGGSLVDEVENVENEDGFLTDFNPFKRRETSTIDSAAGFSSEQLEQQQMEQEFLEMIRMQEELMAESNAANGSSYPSGGYETARQPAPYPTTELDSTDLPDKKPTLAELRKQNDERDTFFQGATGELSQTRGTLLIPGETVDQGILTIGSTVAILTKEAMRLSEPAIIIPKGAIIYGKAGFGGLDRLTIDIESYKIGAELYPISLEIYDFDGRPGIHLGNNSWPKIPSKVAKEVVDYVKQRGTQNSTFGGQNTGIDLDEAKQLGLLATVNEVTQEVLDKKRVFMPRKYHLWINVNVK</sequence>
<feature type="domain" description="Conjugative transposon TraM C-terminal" evidence="3">
    <location>
        <begin position="209"/>
        <end position="361"/>
    </location>
</feature>
<dbReference type="EMBL" id="CP040710">
    <property type="protein sequence ID" value="QCX00669.1"/>
    <property type="molecule type" value="Genomic_DNA"/>
</dbReference>
<evidence type="ECO:0000313" key="4">
    <source>
        <dbReference type="EMBL" id="QCX00669.1"/>
    </source>
</evidence>
<reference evidence="4 5" key="1">
    <citation type="submission" date="2019-05" db="EMBL/GenBank/DDBJ databases">
        <title>Genome sequencing of F202Z8.</title>
        <authorList>
            <person name="Kwon Y.M."/>
        </authorList>
    </citation>
    <scope>NUCLEOTIDE SEQUENCE [LARGE SCALE GENOMIC DNA]</scope>
    <source>
        <strain evidence="4 5">F202Z8</strain>
    </source>
</reference>
<accession>A0A5B7STK3</accession>
<name>A0A5B7STK3_9FLAO</name>
<protein>
    <submittedName>
        <fullName evidence="4">Conjugative transposon protein TraM</fullName>
    </submittedName>
</protein>
<evidence type="ECO:0000313" key="5">
    <source>
        <dbReference type="Proteomes" id="UP000310017"/>
    </source>
</evidence>
<evidence type="ECO:0000256" key="2">
    <source>
        <dbReference type="SAM" id="Phobius"/>
    </source>
</evidence>
<evidence type="ECO:0000259" key="3">
    <source>
        <dbReference type="Pfam" id="PF12508"/>
    </source>
</evidence>
<keyword evidence="5" id="KW-1185">Reference proteome</keyword>
<dbReference type="Proteomes" id="UP000310017">
    <property type="component" value="Chromosome"/>
</dbReference>
<feature type="transmembrane region" description="Helical" evidence="2">
    <location>
        <begin position="7"/>
        <end position="29"/>
    </location>
</feature>
<proteinExistence type="predicted"/>
<keyword evidence="2" id="KW-1133">Transmembrane helix</keyword>